<name>A0AAU9IAY8_9CILI</name>
<feature type="transmembrane region" description="Helical" evidence="1">
    <location>
        <begin position="172"/>
        <end position="188"/>
    </location>
</feature>
<feature type="chain" id="PRO_5043560772" evidence="2">
    <location>
        <begin position="19"/>
        <end position="204"/>
    </location>
</feature>
<sequence>MKILWWLHLLQIIPSYYALRKCTDGHFCRDRKMPYILLLLFLADYIPLLFSEAFYDGFFRLVTFGWDYEYFSKEFLWLSASILTFTRQHISVYSSYSFWIFGVISILLSSNLTNNLNYNWLSLPGLFNSLSLLFYYSISGSLEYFLYYFICFSIFIIWGFKIRYWITELNPLFYFYNISMFAGILLAIKNALIPDIDLATCIAW</sequence>
<feature type="transmembrane region" description="Helical" evidence="1">
    <location>
        <begin position="36"/>
        <end position="55"/>
    </location>
</feature>
<comment type="caution">
    <text evidence="3">The sequence shown here is derived from an EMBL/GenBank/DDBJ whole genome shotgun (WGS) entry which is preliminary data.</text>
</comment>
<reference evidence="3" key="1">
    <citation type="submission" date="2021-09" db="EMBL/GenBank/DDBJ databases">
        <authorList>
            <consortium name="AG Swart"/>
            <person name="Singh M."/>
            <person name="Singh A."/>
            <person name="Seah K."/>
            <person name="Emmerich C."/>
        </authorList>
    </citation>
    <scope>NUCLEOTIDE SEQUENCE</scope>
    <source>
        <strain evidence="3">ATCC30299</strain>
    </source>
</reference>
<dbReference type="Proteomes" id="UP001162131">
    <property type="component" value="Unassembled WGS sequence"/>
</dbReference>
<keyword evidence="1" id="KW-0812">Transmembrane</keyword>
<accession>A0AAU9IAY8</accession>
<evidence type="ECO:0000256" key="2">
    <source>
        <dbReference type="SAM" id="SignalP"/>
    </source>
</evidence>
<keyword evidence="4" id="KW-1185">Reference proteome</keyword>
<protein>
    <submittedName>
        <fullName evidence="3">Uncharacterized protein</fullName>
    </submittedName>
</protein>
<feature type="transmembrane region" description="Helical" evidence="1">
    <location>
        <begin position="145"/>
        <end position="166"/>
    </location>
</feature>
<evidence type="ECO:0000313" key="4">
    <source>
        <dbReference type="Proteomes" id="UP001162131"/>
    </source>
</evidence>
<keyword evidence="1" id="KW-1133">Transmembrane helix</keyword>
<gene>
    <name evidence="3" type="ORF">BSTOLATCC_MIC1336</name>
</gene>
<proteinExistence type="predicted"/>
<feature type="transmembrane region" description="Helical" evidence="1">
    <location>
        <begin position="90"/>
        <end position="108"/>
    </location>
</feature>
<evidence type="ECO:0000313" key="3">
    <source>
        <dbReference type="EMBL" id="CAG9310492.1"/>
    </source>
</evidence>
<dbReference type="AlphaFoldDB" id="A0AAU9IAY8"/>
<feature type="transmembrane region" description="Helical" evidence="1">
    <location>
        <begin position="120"/>
        <end position="138"/>
    </location>
</feature>
<feature type="signal peptide" evidence="2">
    <location>
        <begin position="1"/>
        <end position="18"/>
    </location>
</feature>
<keyword evidence="1" id="KW-0472">Membrane</keyword>
<keyword evidence="2" id="KW-0732">Signal</keyword>
<evidence type="ECO:0000256" key="1">
    <source>
        <dbReference type="SAM" id="Phobius"/>
    </source>
</evidence>
<organism evidence="3 4">
    <name type="scientific">Blepharisma stoltei</name>
    <dbReference type="NCBI Taxonomy" id="1481888"/>
    <lineage>
        <taxon>Eukaryota</taxon>
        <taxon>Sar</taxon>
        <taxon>Alveolata</taxon>
        <taxon>Ciliophora</taxon>
        <taxon>Postciliodesmatophora</taxon>
        <taxon>Heterotrichea</taxon>
        <taxon>Heterotrichida</taxon>
        <taxon>Blepharismidae</taxon>
        <taxon>Blepharisma</taxon>
    </lineage>
</organism>
<dbReference type="EMBL" id="CAJZBQ010000002">
    <property type="protein sequence ID" value="CAG9310492.1"/>
    <property type="molecule type" value="Genomic_DNA"/>
</dbReference>